<dbReference type="Pfam" id="PF00440">
    <property type="entry name" value="TetR_N"/>
    <property type="match status" value="1"/>
</dbReference>
<sequence>MPESDLHELSRRSLNKHRTAQRITRCAQRLAADHGYDEFTLDQLADAAEVSRRTLFNYFPTKLDAVLGDGPRIDAATLATFKAGGPTGVLIDDCVEMVRVMFDDPELDRAAMVKVTQCFERNPKLTHEALQRARHHIGEFAGVIGEREDLPPDHPRVRVAIATLLALVEVTMQQFVADEGAHSFNEFYAANLQVAHDLLGR</sequence>
<comment type="caution">
    <text evidence="6">The sequence shown here is derived from an EMBL/GenBank/DDBJ whole genome shotgun (WGS) entry which is preliminary data.</text>
</comment>
<name>A0A542ED07_9MICO</name>
<evidence type="ECO:0000256" key="4">
    <source>
        <dbReference type="PROSITE-ProRule" id="PRU00335"/>
    </source>
</evidence>
<keyword evidence="2 4" id="KW-0238">DNA-binding</keyword>
<dbReference type="InterPro" id="IPR009057">
    <property type="entry name" value="Homeodomain-like_sf"/>
</dbReference>
<dbReference type="PANTHER" id="PTHR30055:SF234">
    <property type="entry name" value="HTH-TYPE TRANSCRIPTIONAL REGULATOR BETI"/>
    <property type="match status" value="1"/>
</dbReference>
<dbReference type="AlphaFoldDB" id="A0A542ED07"/>
<dbReference type="SUPFAM" id="SSF46689">
    <property type="entry name" value="Homeodomain-like"/>
    <property type="match status" value="1"/>
</dbReference>
<dbReference type="InterPro" id="IPR050109">
    <property type="entry name" value="HTH-type_TetR-like_transc_reg"/>
</dbReference>
<evidence type="ECO:0000256" key="2">
    <source>
        <dbReference type="ARBA" id="ARBA00023125"/>
    </source>
</evidence>
<protein>
    <submittedName>
        <fullName evidence="6">TetR family transcriptional regulator</fullName>
    </submittedName>
</protein>
<keyword evidence="1" id="KW-0805">Transcription regulation</keyword>
<evidence type="ECO:0000259" key="5">
    <source>
        <dbReference type="PROSITE" id="PS50977"/>
    </source>
</evidence>
<dbReference type="EMBL" id="VFMO01000001">
    <property type="protein sequence ID" value="TQJ13195.1"/>
    <property type="molecule type" value="Genomic_DNA"/>
</dbReference>
<dbReference type="GO" id="GO:0003700">
    <property type="term" value="F:DNA-binding transcription factor activity"/>
    <property type="evidence" value="ECO:0007669"/>
    <property type="project" value="TreeGrafter"/>
</dbReference>
<feature type="domain" description="HTH tetR-type" evidence="5">
    <location>
        <begin position="17"/>
        <end position="77"/>
    </location>
</feature>
<dbReference type="RefSeq" id="WP_141927401.1">
    <property type="nucleotide sequence ID" value="NZ_BAABCI010000015.1"/>
</dbReference>
<dbReference type="GO" id="GO:0000976">
    <property type="term" value="F:transcription cis-regulatory region binding"/>
    <property type="evidence" value="ECO:0007669"/>
    <property type="project" value="TreeGrafter"/>
</dbReference>
<keyword evidence="7" id="KW-1185">Reference proteome</keyword>
<dbReference type="PROSITE" id="PS50977">
    <property type="entry name" value="HTH_TETR_2"/>
    <property type="match status" value="1"/>
</dbReference>
<dbReference type="Gene3D" id="1.10.357.10">
    <property type="entry name" value="Tetracycline Repressor, domain 2"/>
    <property type="match status" value="1"/>
</dbReference>
<proteinExistence type="predicted"/>
<evidence type="ECO:0000256" key="3">
    <source>
        <dbReference type="ARBA" id="ARBA00023163"/>
    </source>
</evidence>
<dbReference type="Gene3D" id="1.10.10.60">
    <property type="entry name" value="Homeodomain-like"/>
    <property type="match status" value="1"/>
</dbReference>
<organism evidence="6 7">
    <name type="scientific">Yimella lutea</name>
    <dbReference type="NCBI Taxonomy" id="587872"/>
    <lineage>
        <taxon>Bacteria</taxon>
        <taxon>Bacillati</taxon>
        <taxon>Actinomycetota</taxon>
        <taxon>Actinomycetes</taxon>
        <taxon>Micrococcales</taxon>
        <taxon>Dermacoccaceae</taxon>
        <taxon>Yimella</taxon>
    </lineage>
</organism>
<evidence type="ECO:0000256" key="1">
    <source>
        <dbReference type="ARBA" id="ARBA00023015"/>
    </source>
</evidence>
<dbReference type="OrthoDB" id="8688418at2"/>
<reference evidence="6 7" key="1">
    <citation type="submission" date="2019-06" db="EMBL/GenBank/DDBJ databases">
        <title>Sequencing the genomes of 1000 actinobacteria strains.</title>
        <authorList>
            <person name="Klenk H.-P."/>
        </authorList>
    </citation>
    <scope>NUCLEOTIDE SEQUENCE [LARGE SCALE GENOMIC DNA]</scope>
    <source>
        <strain evidence="6 7">DSM 19828</strain>
    </source>
</reference>
<evidence type="ECO:0000313" key="6">
    <source>
        <dbReference type="EMBL" id="TQJ13195.1"/>
    </source>
</evidence>
<accession>A0A542ED07</accession>
<keyword evidence="3" id="KW-0804">Transcription</keyword>
<feature type="DNA-binding region" description="H-T-H motif" evidence="4">
    <location>
        <begin position="40"/>
        <end position="59"/>
    </location>
</feature>
<gene>
    <name evidence="6" type="ORF">FB459_0595</name>
</gene>
<dbReference type="Proteomes" id="UP000320806">
    <property type="component" value="Unassembled WGS sequence"/>
</dbReference>
<evidence type="ECO:0000313" key="7">
    <source>
        <dbReference type="Proteomes" id="UP000320806"/>
    </source>
</evidence>
<dbReference type="PANTHER" id="PTHR30055">
    <property type="entry name" value="HTH-TYPE TRANSCRIPTIONAL REGULATOR RUTR"/>
    <property type="match status" value="1"/>
</dbReference>
<dbReference type="InterPro" id="IPR001647">
    <property type="entry name" value="HTH_TetR"/>
</dbReference>